<reference evidence="2 3" key="1">
    <citation type="submission" date="2024-09" db="EMBL/GenBank/DDBJ databases">
        <title>Chromosome-scale assembly of Riccia fluitans.</title>
        <authorList>
            <person name="Paukszto L."/>
            <person name="Sawicki J."/>
            <person name="Karawczyk K."/>
            <person name="Piernik-Szablinska J."/>
            <person name="Szczecinska M."/>
            <person name="Mazdziarz M."/>
        </authorList>
    </citation>
    <scope>NUCLEOTIDE SEQUENCE [LARGE SCALE GENOMIC DNA]</scope>
    <source>
        <strain evidence="2">Rf_01</strain>
        <tissue evidence="2">Aerial parts of the thallus</tissue>
    </source>
</reference>
<dbReference type="EMBL" id="JBHFFA010000007">
    <property type="protein sequence ID" value="KAL2612136.1"/>
    <property type="molecule type" value="Genomic_DNA"/>
</dbReference>
<evidence type="ECO:0000313" key="2">
    <source>
        <dbReference type="EMBL" id="KAL2612136.1"/>
    </source>
</evidence>
<comment type="caution">
    <text evidence="2">The sequence shown here is derived from an EMBL/GenBank/DDBJ whole genome shotgun (WGS) entry which is preliminary data.</text>
</comment>
<keyword evidence="3" id="KW-1185">Reference proteome</keyword>
<accession>A0ABD1XW36</accession>
<organism evidence="2 3">
    <name type="scientific">Riccia fluitans</name>
    <dbReference type="NCBI Taxonomy" id="41844"/>
    <lineage>
        <taxon>Eukaryota</taxon>
        <taxon>Viridiplantae</taxon>
        <taxon>Streptophyta</taxon>
        <taxon>Embryophyta</taxon>
        <taxon>Marchantiophyta</taxon>
        <taxon>Marchantiopsida</taxon>
        <taxon>Marchantiidae</taxon>
        <taxon>Marchantiales</taxon>
        <taxon>Ricciaceae</taxon>
        <taxon>Riccia</taxon>
    </lineage>
</organism>
<gene>
    <name evidence="2" type="ORF">R1flu_023828</name>
</gene>
<sequence length="71" mass="8385">MECSYAESTQSEKHPENNEGNIVPEQWSSVVAFHYAHMHFHRSVPSRRSSKLLWSFRDFLLGILGYLRFSR</sequence>
<evidence type="ECO:0000313" key="3">
    <source>
        <dbReference type="Proteomes" id="UP001605036"/>
    </source>
</evidence>
<proteinExistence type="predicted"/>
<feature type="region of interest" description="Disordered" evidence="1">
    <location>
        <begin position="1"/>
        <end position="21"/>
    </location>
</feature>
<name>A0ABD1XW36_9MARC</name>
<dbReference type="AlphaFoldDB" id="A0ABD1XW36"/>
<evidence type="ECO:0000256" key="1">
    <source>
        <dbReference type="SAM" id="MobiDB-lite"/>
    </source>
</evidence>
<protein>
    <submittedName>
        <fullName evidence="2">Uncharacterized protein</fullName>
    </submittedName>
</protein>
<dbReference type="Proteomes" id="UP001605036">
    <property type="component" value="Unassembled WGS sequence"/>
</dbReference>